<comment type="subcellular location">
    <subcellularLocation>
        <location evidence="1">Membrane</location>
        <topology evidence="1">Multi-pass membrane protein</topology>
    </subcellularLocation>
</comment>
<dbReference type="PANTHER" id="PTHR23506:SF26">
    <property type="entry name" value="MFS-TYPE TRANSPORTER SLC18B1"/>
    <property type="match status" value="1"/>
</dbReference>
<sequence>MPFFTHEAHARGLDSTASGAVYSCFALAQVLAFPVMGWLAPRFGVARLYVFGSVFVGISTVVFGLLDYISQPVPFLAWSLITRVAEAAGTSAAQTSARTIIINQFPERVNPAISIEEFMMGADLCLGPALGGALYAAGGYGLPFYALGALFFFTAAASPALMPTVTDHSTEGSEKGTGGRSYREMLLVFLMPTSGSSSPQFRSLR</sequence>
<name>A0A6A4WUM6_AMPAM</name>
<dbReference type="Proteomes" id="UP000440578">
    <property type="component" value="Unassembled WGS sequence"/>
</dbReference>
<dbReference type="InterPro" id="IPR050930">
    <property type="entry name" value="MFS_Vesicular_Transporter"/>
</dbReference>
<dbReference type="SUPFAM" id="SSF103473">
    <property type="entry name" value="MFS general substrate transporter"/>
    <property type="match status" value="1"/>
</dbReference>
<feature type="transmembrane region" description="Helical" evidence="6">
    <location>
        <begin position="48"/>
        <end position="69"/>
    </location>
</feature>
<feature type="domain" description="Major facilitator superfamily (MFS) profile" evidence="7">
    <location>
        <begin position="1"/>
        <end position="205"/>
    </location>
</feature>
<keyword evidence="4 6" id="KW-1133">Transmembrane helix</keyword>
<evidence type="ECO:0000259" key="7">
    <source>
        <dbReference type="PROSITE" id="PS50850"/>
    </source>
</evidence>
<evidence type="ECO:0000256" key="4">
    <source>
        <dbReference type="ARBA" id="ARBA00022989"/>
    </source>
</evidence>
<proteinExistence type="predicted"/>
<evidence type="ECO:0000313" key="8">
    <source>
        <dbReference type="EMBL" id="KAF0307340.1"/>
    </source>
</evidence>
<reference evidence="8 9" key="1">
    <citation type="submission" date="2019-07" db="EMBL/GenBank/DDBJ databases">
        <title>Draft genome assembly of a fouling barnacle, Amphibalanus amphitrite (Darwin, 1854): The first reference genome for Thecostraca.</title>
        <authorList>
            <person name="Kim W."/>
        </authorList>
    </citation>
    <scope>NUCLEOTIDE SEQUENCE [LARGE SCALE GENOMIC DNA]</scope>
    <source>
        <strain evidence="8">SNU_AA5</strain>
        <tissue evidence="8">Soma without cirri and trophi</tissue>
    </source>
</reference>
<feature type="transmembrane region" description="Helical" evidence="6">
    <location>
        <begin position="20"/>
        <end position="41"/>
    </location>
</feature>
<evidence type="ECO:0000256" key="5">
    <source>
        <dbReference type="ARBA" id="ARBA00023136"/>
    </source>
</evidence>
<dbReference type="GO" id="GO:0022857">
    <property type="term" value="F:transmembrane transporter activity"/>
    <property type="evidence" value="ECO:0007669"/>
    <property type="project" value="InterPro"/>
</dbReference>
<dbReference type="AlphaFoldDB" id="A0A6A4WUM6"/>
<accession>A0A6A4WUM6</accession>
<organism evidence="8 9">
    <name type="scientific">Amphibalanus amphitrite</name>
    <name type="common">Striped barnacle</name>
    <name type="synonym">Balanus amphitrite</name>
    <dbReference type="NCBI Taxonomy" id="1232801"/>
    <lineage>
        <taxon>Eukaryota</taxon>
        <taxon>Metazoa</taxon>
        <taxon>Ecdysozoa</taxon>
        <taxon>Arthropoda</taxon>
        <taxon>Crustacea</taxon>
        <taxon>Multicrustacea</taxon>
        <taxon>Cirripedia</taxon>
        <taxon>Thoracica</taxon>
        <taxon>Thoracicalcarea</taxon>
        <taxon>Balanomorpha</taxon>
        <taxon>Balanoidea</taxon>
        <taxon>Balanidae</taxon>
        <taxon>Amphibalaninae</taxon>
        <taxon>Amphibalanus</taxon>
    </lineage>
</organism>
<keyword evidence="9" id="KW-1185">Reference proteome</keyword>
<protein>
    <submittedName>
        <fullName evidence="8">MFS-type transporter SLC18B1</fullName>
    </submittedName>
</protein>
<keyword evidence="5 6" id="KW-0472">Membrane</keyword>
<dbReference type="InterPro" id="IPR036259">
    <property type="entry name" value="MFS_trans_sf"/>
</dbReference>
<dbReference type="PROSITE" id="PS50850">
    <property type="entry name" value="MFS"/>
    <property type="match status" value="1"/>
</dbReference>
<keyword evidence="3 6" id="KW-0812">Transmembrane</keyword>
<evidence type="ECO:0000256" key="2">
    <source>
        <dbReference type="ARBA" id="ARBA00022448"/>
    </source>
</evidence>
<dbReference type="OrthoDB" id="446368at2759"/>
<gene>
    <name evidence="8" type="primary">Slc18b1_23</name>
    <name evidence="8" type="ORF">FJT64_021288</name>
</gene>
<evidence type="ECO:0000256" key="1">
    <source>
        <dbReference type="ARBA" id="ARBA00004141"/>
    </source>
</evidence>
<evidence type="ECO:0000256" key="3">
    <source>
        <dbReference type="ARBA" id="ARBA00022692"/>
    </source>
</evidence>
<keyword evidence="2" id="KW-0813">Transport</keyword>
<dbReference type="PANTHER" id="PTHR23506">
    <property type="entry name" value="GH10249P"/>
    <property type="match status" value="1"/>
</dbReference>
<evidence type="ECO:0000313" key="9">
    <source>
        <dbReference type="Proteomes" id="UP000440578"/>
    </source>
</evidence>
<dbReference type="EMBL" id="VIIS01000583">
    <property type="protein sequence ID" value="KAF0307340.1"/>
    <property type="molecule type" value="Genomic_DNA"/>
</dbReference>
<evidence type="ECO:0000256" key="6">
    <source>
        <dbReference type="SAM" id="Phobius"/>
    </source>
</evidence>
<comment type="caution">
    <text evidence="8">The sequence shown here is derived from an EMBL/GenBank/DDBJ whole genome shotgun (WGS) entry which is preliminary data.</text>
</comment>
<dbReference type="Gene3D" id="1.20.1250.20">
    <property type="entry name" value="MFS general substrate transporter like domains"/>
    <property type="match status" value="1"/>
</dbReference>
<dbReference type="Pfam" id="PF07690">
    <property type="entry name" value="MFS_1"/>
    <property type="match status" value="1"/>
</dbReference>
<dbReference type="GO" id="GO:0016020">
    <property type="term" value="C:membrane"/>
    <property type="evidence" value="ECO:0007669"/>
    <property type="project" value="UniProtKB-SubCell"/>
</dbReference>
<dbReference type="InterPro" id="IPR020846">
    <property type="entry name" value="MFS_dom"/>
</dbReference>
<dbReference type="InterPro" id="IPR011701">
    <property type="entry name" value="MFS"/>
</dbReference>